<dbReference type="AlphaFoldDB" id="A0A238HAT4"/>
<dbReference type="Proteomes" id="UP000198460">
    <property type="component" value="Unassembled WGS sequence"/>
</dbReference>
<dbReference type="EMBL" id="FXAN01000094">
    <property type="protein sequence ID" value="SMG02300.1"/>
    <property type="molecule type" value="Genomic_DNA"/>
</dbReference>
<proteinExistence type="predicted"/>
<organism evidence="1 2">
    <name type="scientific">Burkholderia singularis</name>
    <dbReference type="NCBI Taxonomy" id="1503053"/>
    <lineage>
        <taxon>Bacteria</taxon>
        <taxon>Pseudomonadati</taxon>
        <taxon>Pseudomonadota</taxon>
        <taxon>Betaproteobacteria</taxon>
        <taxon>Burkholderiales</taxon>
        <taxon>Burkholderiaceae</taxon>
        <taxon>Burkholderia</taxon>
        <taxon>pseudomallei group</taxon>
    </lineage>
</organism>
<name>A0A238HAT4_9BURK</name>
<sequence>MDYGSIILRSNERSQLARRHFSGAASQPAYIRKYEADGPT</sequence>
<evidence type="ECO:0000313" key="1">
    <source>
        <dbReference type="EMBL" id="SMG02300.1"/>
    </source>
</evidence>
<reference evidence="1 2" key="1">
    <citation type="submission" date="2017-04" db="EMBL/GenBank/DDBJ databases">
        <authorList>
            <person name="Afonso C.L."/>
            <person name="Miller P.J."/>
            <person name="Scott M.A."/>
            <person name="Spackman E."/>
            <person name="Goraichik I."/>
            <person name="Dimitrov K.M."/>
            <person name="Suarez D.L."/>
            <person name="Swayne D.E."/>
        </authorList>
    </citation>
    <scope>NUCLEOTIDE SEQUENCE [LARGE SCALE GENOMIC DNA]</scope>
    <source>
        <strain evidence="1">LMG 28154</strain>
    </source>
</reference>
<evidence type="ECO:0000313" key="2">
    <source>
        <dbReference type="Proteomes" id="UP000198460"/>
    </source>
</evidence>
<accession>A0A238HAT4</accession>
<gene>
    <name evidence="1" type="ORF">BSIN_0920</name>
</gene>
<protein>
    <submittedName>
        <fullName evidence="1">Uncharacterized protein</fullName>
    </submittedName>
</protein>